<dbReference type="InterPro" id="IPR028973">
    <property type="entry name" value="PhnB-like"/>
</dbReference>
<dbReference type="InterPro" id="IPR009725">
    <property type="entry name" value="3_dmu_93_MTrfase"/>
</dbReference>
<dbReference type="SUPFAM" id="SSF54593">
    <property type="entry name" value="Glyoxalase/Bleomycin resistance protein/Dihydroxybiphenyl dioxygenase"/>
    <property type="match status" value="1"/>
</dbReference>
<sequence>MPSVRTIAPCLWFDTQAEEAASFYTSVFKDSKIEKVHRYSQEGQEVHGRPPGSVMTVAFELNGQKFTALNGGPAFKFNEAISFEVRCETQEEVDFYWEKLGAGGDPAAQQCGWLKDKYGVSWQIIPAGMDELFDDHTSPQAQRAMRAMLQMKKLDLAALKRAYAG</sequence>
<dbReference type="Proteomes" id="UP000199181">
    <property type="component" value="Unassembled WGS sequence"/>
</dbReference>
<dbReference type="GO" id="GO:0008168">
    <property type="term" value="F:methyltransferase activity"/>
    <property type="evidence" value="ECO:0007669"/>
    <property type="project" value="UniProtKB-KW"/>
</dbReference>
<reference evidence="3" key="1">
    <citation type="submission" date="2016-10" db="EMBL/GenBank/DDBJ databases">
        <authorList>
            <person name="Varghese N."/>
            <person name="Submissions S."/>
        </authorList>
    </citation>
    <scope>NUCLEOTIDE SEQUENCE [LARGE SCALE GENOMIC DNA]</scope>
    <source>
        <strain evidence="3">DSM 16858</strain>
    </source>
</reference>
<proteinExistence type="predicted"/>
<evidence type="ECO:0000313" key="2">
    <source>
        <dbReference type="EMBL" id="SES93916.1"/>
    </source>
</evidence>
<protein>
    <submittedName>
        <fullName evidence="2">Glyoxalase superfamily enzyme, possibly 3-demethylubiquinone-9 3-methyltransferase</fullName>
    </submittedName>
</protein>
<dbReference type="PANTHER" id="PTHR33990:SF2">
    <property type="entry name" value="PHNB-LIKE DOMAIN-CONTAINING PROTEIN"/>
    <property type="match status" value="1"/>
</dbReference>
<keyword evidence="2" id="KW-0808">Transferase</keyword>
<keyword evidence="2" id="KW-0489">Methyltransferase</keyword>
<dbReference type="CDD" id="cd06588">
    <property type="entry name" value="PhnB_like"/>
    <property type="match status" value="1"/>
</dbReference>
<dbReference type="InterPro" id="IPR029068">
    <property type="entry name" value="Glyas_Bleomycin-R_OHBP_Dase"/>
</dbReference>
<dbReference type="PIRSF" id="PIRSF021700">
    <property type="entry name" value="3_dmu_93_MTrfase"/>
    <property type="match status" value="1"/>
</dbReference>
<dbReference type="PANTHER" id="PTHR33990">
    <property type="entry name" value="PROTEIN YJDN-RELATED"/>
    <property type="match status" value="1"/>
</dbReference>
<name>A0A1I0AI03_9BACT</name>
<keyword evidence="3" id="KW-1185">Reference proteome</keyword>
<evidence type="ECO:0000313" key="3">
    <source>
        <dbReference type="Proteomes" id="UP000199181"/>
    </source>
</evidence>
<dbReference type="Gene3D" id="3.10.180.10">
    <property type="entry name" value="2,3-Dihydroxybiphenyl 1,2-Dioxygenase, domain 1"/>
    <property type="match status" value="1"/>
</dbReference>
<keyword evidence="2" id="KW-0830">Ubiquinone</keyword>
<dbReference type="RefSeq" id="WP_093515571.1">
    <property type="nucleotide sequence ID" value="NZ_FOIJ01000001.1"/>
</dbReference>
<dbReference type="EMBL" id="FOIJ01000001">
    <property type="protein sequence ID" value="SES93916.1"/>
    <property type="molecule type" value="Genomic_DNA"/>
</dbReference>
<dbReference type="Pfam" id="PF06983">
    <property type="entry name" value="3-dmu-9_3-mt"/>
    <property type="match status" value="1"/>
</dbReference>
<dbReference type="AlphaFoldDB" id="A0A1I0AI03"/>
<gene>
    <name evidence="2" type="ORF">SAMN05443639_101696</name>
</gene>
<feature type="domain" description="PhnB-like" evidence="1">
    <location>
        <begin position="6"/>
        <end position="125"/>
    </location>
</feature>
<evidence type="ECO:0000259" key="1">
    <source>
        <dbReference type="Pfam" id="PF06983"/>
    </source>
</evidence>
<organism evidence="2 3">
    <name type="scientific">Stigmatella erecta</name>
    <dbReference type="NCBI Taxonomy" id="83460"/>
    <lineage>
        <taxon>Bacteria</taxon>
        <taxon>Pseudomonadati</taxon>
        <taxon>Myxococcota</taxon>
        <taxon>Myxococcia</taxon>
        <taxon>Myxococcales</taxon>
        <taxon>Cystobacterineae</taxon>
        <taxon>Archangiaceae</taxon>
        <taxon>Stigmatella</taxon>
    </lineage>
</organism>
<dbReference type="GO" id="GO:0032259">
    <property type="term" value="P:methylation"/>
    <property type="evidence" value="ECO:0007669"/>
    <property type="project" value="UniProtKB-KW"/>
</dbReference>
<accession>A0A1I0AI03</accession>